<dbReference type="CDD" id="cd04301">
    <property type="entry name" value="NAT_SF"/>
    <property type="match status" value="1"/>
</dbReference>
<organism evidence="2 3">
    <name type="scientific">Cephalotrichum gorgonifer</name>
    <dbReference type="NCBI Taxonomy" id="2041049"/>
    <lineage>
        <taxon>Eukaryota</taxon>
        <taxon>Fungi</taxon>
        <taxon>Dikarya</taxon>
        <taxon>Ascomycota</taxon>
        <taxon>Pezizomycotina</taxon>
        <taxon>Sordariomycetes</taxon>
        <taxon>Hypocreomycetidae</taxon>
        <taxon>Microascales</taxon>
        <taxon>Microascaceae</taxon>
        <taxon>Cephalotrichum</taxon>
    </lineage>
</organism>
<dbReference type="PROSITE" id="PS51186">
    <property type="entry name" value="GNAT"/>
    <property type="match status" value="1"/>
</dbReference>
<dbReference type="GO" id="GO:0016747">
    <property type="term" value="F:acyltransferase activity, transferring groups other than amino-acyl groups"/>
    <property type="evidence" value="ECO:0007669"/>
    <property type="project" value="InterPro"/>
</dbReference>
<comment type="caution">
    <text evidence="2">The sequence shown here is derived from an EMBL/GenBank/DDBJ whole genome shotgun (WGS) entry which is preliminary data.</text>
</comment>
<dbReference type="InterPro" id="IPR000182">
    <property type="entry name" value="GNAT_dom"/>
</dbReference>
<evidence type="ECO:0000259" key="1">
    <source>
        <dbReference type="PROSITE" id="PS51186"/>
    </source>
</evidence>
<gene>
    <name evidence="2" type="ORF">DNG_05990</name>
</gene>
<dbReference type="Proteomes" id="UP001187682">
    <property type="component" value="Unassembled WGS sequence"/>
</dbReference>
<protein>
    <recommendedName>
        <fullName evidence="1">N-acetyltransferase domain-containing protein</fullName>
    </recommendedName>
</protein>
<dbReference type="SUPFAM" id="SSF55729">
    <property type="entry name" value="Acyl-CoA N-acyltransferases (Nat)"/>
    <property type="match status" value="1"/>
</dbReference>
<dbReference type="InterPro" id="IPR016181">
    <property type="entry name" value="Acyl_CoA_acyltransferase"/>
</dbReference>
<sequence>MYNYTPWTVAGYEERRRAKIAAERAEPRMATPVISFLGPSGLEGFKRGLPREEQPVTVPLEFLDAMEVREKVFVDEQGVPIENEFDREDPRSCHWVAYASVRKIIQHEEKDKDGNVIVPRKSETRCTPIGTIRLVPFPHWDPHPTKGAKYWGGLTEEEIAGQKVEKPVKTDIRYFVDRKTSFHDGQEPYVKLGRLAVIPEYRGGRVASLLVKTALKWMCENPNRFDPSVKAKGLERLCAIDGKPPLWMGLVCVHAQEKVVEVWKRWGFEIDEEMGIWHEEGIPHVGMFQRLDFGEKPILLKQDRIPQEISPPSSTIF</sequence>
<reference evidence="2" key="1">
    <citation type="submission" date="2018-03" db="EMBL/GenBank/DDBJ databases">
        <authorList>
            <person name="Guldener U."/>
        </authorList>
    </citation>
    <scope>NUCLEOTIDE SEQUENCE</scope>
</reference>
<feature type="domain" description="N-acetyltransferase" evidence="1">
    <location>
        <begin position="102"/>
        <end position="292"/>
    </location>
</feature>
<evidence type="ECO:0000313" key="3">
    <source>
        <dbReference type="Proteomes" id="UP001187682"/>
    </source>
</evidence>
<dbReference type="EMBL" id="ONZQ02000008">
    <property type="protein sequence ID" value="SPO03308.1"/>
    <property type="molecule type" value="Genomic_DNA"/>
</dbReference>
<keyword evidence="3" id="KW-1185">Reference proteome</keyword>
<name>A0AAE8N1F3_9PEZI</name>
<proteinExistence type="predicted"/>
<dbReference type="Gene3D" id="3.40.630.30">
    <property type="match status" value="1"/>
</dbReference>
<dbReference type="Pfam" id="PF00583">
    <property type="entry name" value="Acetyltransf_1"/>
    <property type="match status" value="1"/>
</dbReference>
<accession>A0AAE8N1F3</accession>
<evidence type="ECO:0000313" key="2">
    <source>
        <dbReference type="EMBL" id="SPO03308.1"/>
    </source>
</evidence>
<dbReference type="AlphaFoldDB" id="A0AAE8N1F3"/>